<protein>
    <submittedName>
        <fullName evidence="1">Uncharacterized protein</fullName>
    </submittedName>
</protein>
<evidence type="ECO:0000313" key="2">
    <source>
        <dbReference type="Proteomes" id="UP000198211"/>
    </source>
</evidence>
<comment type="caution">
    <text evidence="1">The sequence shown here is derived from an EMBL/GenBank/DDBJ whole genome shotgun (WGS) entry which is preliminary data.</text>
</comment>
<reference evidence="2" key="1">
    <citation type="submission" date="2017-03" db="EMBL/GenBank/DDBJ databases">
        <title>Phytopthora megakarya and P. palmivora, two closely related causual agents of cacao black pod achieved similar genome size and gene model numbers by different mechanisms.</title>
        <authorList>
            <person name="Ali S."/>
            <person name="Shao J."/>
            <person name="Larry D.J."/>
            <person name="Kronmiller B."/>
            <person name="Shen D."/>
            <person name="Strem M.D."/>
            <person name="Melnick R.L."/>
            <person name="Guiltinan M.J."/>
            <person name="Tyler B.M."/>
            <person name="Meinhardt L.W."/>
            <person name="Bailey B.A."/>
        </authorList>
    </citation>
    <scope>NUCLEOTIDE SEQUENCE [LARGE SCALE GENOMIC DNA]</scope>
    <source>
        <strain evidence="2">zdho120</strain>
    </source>
</reference>
<organism evidence="1 2">
    <name type="scientific">Phytophthora megakarya</name>
    <dbReference type="NCBI Taxonomy" id="4795"/>
    <lineage>
        <taxon>Eukaryota</taxon>
        <taxon>Sar</taxon>
        <taxon>Stramenopiles</taxon>
        <taxon>Oomycota</taxon>
        <taxon>Peronosporomycetes</taxon>
        <taxon>Peronosporales</taxon>
        <taxon>Peronosporaceae</taxon>
        <taxon>Phytophthora</taxon>
    </lineage>
</organism>
<keyword evidence="2" id="KW-1185">Reference proteome</keyword>
<name>A0A225UCZ3_9STRA</name>
<accession>A0A225UCZ3</accession>
<proteinExistence type="predicted"/>
<dbReference type="AlphaFoldDB" id="A0A225UCZ3"/>
<dbReference type="EMBL" id="NBNE01021100">
    <property type="protein sequence ID" value="OWY91097.1"/>
    <property type="molecule type" value="Genomic_DNA"/>
</dbReference>
<gene>
    <name evidence="1" type="ORF">PHMEG_00040472</name>
</gene>
<evidence type="ECO:0000313" key="1">
    <source>
        <dbReference type="EMBL" id="OWY91097.1"/>
    </source>
</evidence>
<sequence length="44" mass="4985">MGVLDMALANTYHTQADVSNHAVRSKEVFAPTSSSFIRTRKPWY</sequence>
<dbReference type="Proteomes" id="UP000198211">
    <property type="component" value="Unassembled WGS sequence"/>
</dbReference>